<feature type="compositionally biased region" description="Basic and acidic residues" evidence="2">
    <location>
        <begin position="471"/>
        <end position="496"/>
    </location>
</feature>
<feature type="compositionally biased region" description="Basic and acidic residues" evidence="2">
    <location>
        <begin position="279"/>
        <end position="316"/>
    </location>
</feature>
<dbReference type="HOGENOM" id="CLU_007843_0_0_1"/>
<keyword evidence="5" id="KW-1185">Reference proteome</keyword>
<feature type="compositionally biased region" description="Basic and acidic residues" evidence="2">
    <location>
        <begin position="921"/>
        <end position="939"/>
    </location>
</feature>
<name>D8QIX3_SCHCM</name>
<evidence type="ECO:0000313" key="4">
    <source>
        <dbReference type="EMBL" id="EFI92303.1"/>
    </source>
</evidence>
<dbReference type="GO" id="GO:0033314">
    <property type="term" value="P:mitotic DNA replication checkpoint signaling"/>
    <property type="evidence" value="ECO:0007669"/>
    <property type="project" value="TreeGrafter"/>
</dbReference>
<dbReference type="AlphaFoldDB" id="D8QIX3"/>
<feature type="domain" description="BRCT" evidence="3">
    <location>
        <begin position="95"/>
        <end position="225"/>
    </location>
</feature>
<feature type="compositionally biased region" description="Low complexity" evidence="2">
    <location>
        <begin position="261"/>
        <end position="277"/>
    </location>
</feature>
<dbReference type="eggNOG" id="KOG1929">
    <property type="taxonomic scope" value="Eukaryota"/>
</dbReference>
<feature type="region of interest" description="Disordered" evidence="2">
    <location>
        <begin position="785"/>
        <end position="997"/>
    </location>
</feature>
<evidence type="ECO:0000313" key="5">
    <source>
        <dbReference type="Proteomes" id="UP000007431"/>
    </source>
</evidence>
<dbReference type="GO" id="GO:0007095">
    <property type="term" value="P:mitotic G2 DNA damage checkpoint signaling"/>
    <property type="evidence" value="ECO:0007669"/>
    <property type="project" value="TreeGrafter"/>
</dbReference>
<feature type="compositionally biased region" description="Low complexity" evidence="2">
    <location>
        <begin position="382"/>
        <end position="398"/>
    </location>
</feature>
<feature type="compositionally biased region" description="Low complexity" evidence="2">
    <location>
        <begin position="736"/>
        <end position="745"/>
    </location>
</feature>
<dbReference type="Proteomes" id="UP000007431">
    <property type="component" value="Unassembled WGS sequence"/>
</dbReference>
<dbReference type="VEuPathDB" id="FungiDB:SCHCODRAFT_02643497"/>
<organism evidence="5">
    <name type="scientific">Schizophyllum commune (strain H4-8 / FGSC 9210)</name>
    <name type="common">Split gill fungus</name>
    <dbReference type="NCBI Taxonomy" id="578458"/>
    <lineage>
        <taxon>Eukaryota</taxon>
        <taxon>Fungi</taxon>
        <taxon>Dikarya</taxon>
        <taxon>Basidiomycota</taxon>
        <taxon>Agaricomycotina</taxon>
        <taxon>Agaricomycetes</taxon>
        <taxon>Agaricomycetidae</taxon>
        <taxon>Agaricales</taxon>
        <taxon>Schizophyllaceae</taxon>
        <taxon>Schizophyllum</taxon>
    </lineage>
</organism>
<reference evidence="4 5" key="1">
    <citation type="journal article" date="2010" name="Nat. Biotechnol.">
        <title>Genome sequence of the model mushroom Schizophyllum commune.</title>
        <authorList>
            <person name="Ohm R.A."/>
            <person name="de Jong J.F."/>
            <person name="Lugones L.G."/>
            <person name="Aerts A."/>
            <person name="Kothe E."/>
            <person name="Stajich J.E."/>
            <person name="de Vries R.P."/>
            <person name="Record E."/>
            <person name="Levasseur A."/>
            <person name="Baker S.E."/>
            <person name="Bartholomew K.A."/>
            <person name="Coutinho P.M."/>
            <person name="Erdmann S."/>
            <person name="Fowler T.J."/>
            <person name="Gathman A.C."/>
            <person name="Lombard V."/>
            <person name="Henrissat B."/>
            <person name="Knabe N."/>
            <person name="Kuees U."/>
            <person name="Lilly W.W."/>
            <person name="Lindquist E."/>
            <person name="Lucas S."/>
            <person name="Magnuson J.K."/>
            <person name="Piumi F."/>
            <person name="Raudaskoski M."/>
            <person name="Salamov A."/>
            <person name="Schmutz J."/>
            <person name="Schwarze F.W.M.R."/>
            <person name="vanKuyk P.A."/>
            <person name="Horton J.S."/>
            <person name="Grigoriev I.V."/>
            <person name="Woesten H.A.B."/>
        </authorList>
    </citation>
    <scope>NUCLEOTIDE SEQUENCE [LARGE SCALE GENOMIC DNA]</scope>
    <source>
        <strain evidence="5">H4-8 / FGSC 9210</strain>
    </source>
</reference>
<dbReference type="SUPFAM" id="SSF52113">
    <property type="entry name" value="BRCT domain"/>
    <property type="match status" value="3"/>
</dbReference>
<feature type="region of interest" description="Disordered" evidence="2">
    <location>
        <begin position="736"/>
        <end position="766"/>
    </location>
</feature>
<gene>
    <name evidence="4" type="ORF">SCHCODRAFT_113840</name>
</gene>
<dbReference type="GO" id="GO:0006270">
    <property type="term" value="P:DNA replication initiation"/>
    <property type="evidence" value="ECO:0007669"/>
    <property type="project" value="TreeGrafter"/>
</dbReference>
<keyword evidence="1" id="KW-0677">Repeat</keyword>
<feature type="domain" description="BRCT" evidence="3">
    <location>
        <begin position="4"/>
        <end position="75"/>
    </location>
</feature>
<feature type="compositionally biased region" description="Polar residues" evidence="2">
    <location>
        <begin position="809"/>
        <end position="840"/>
    </location>
</feature>
<dbReference type="InterPro" id="IPR001357">
    <property type="entry name" value="BRCT_dom"/>
</dbReference>
<dbReference type="SMART" id="SM00292">
    <property type="entry name" value="BRCT"/>
    <property type="match status" value="3"/>
</dbReference>
<dbReference type="PANTHER" id="PTHR13561">
    <property type="entry name" value="DNA REPLICATION REGULATOR DPB11-RELATED"/>
    <property type="match status" value="1"/>
</dbReference>
<dbReference type="Gene3D" id="3.40.50.10190">
    <property type="entry name" value="BRCT domain"/>
    <property type="match status" value="4"/>
</dbReference>
<feature type="compositionally biased region" description="Polar residues" evidence="2">
    <location>
        <begin position="246"/>
        <end position="259"/>
    </location>
</feature>
<feature type="compositionally biased region" description="Low complexity" evidence="2">
    <location>
        <begin position="359"/>
        <end position="374"/>
    </location>
</feature>
<proteinExistence type="predicted"/>
<dbReference type="InterPro" id="IPR059215">
    <property type="entry name" value="BRCT2_TopBP1-like"/>
</dbReference>
<dbReference type="InParanoid" id="D8QIX3"/>
<dbReference type="KEGG" id="scm:SCHCO_02643497"/>
<feature type="non-terminal residue" evidence="4">
    <location>
        <position position="1033"/>
    </location>
</feature>
<dbReference type="CDD" id="cd17731">
    <property type="entry name" value="BRCT_TopBP1_rpt2_like"/>
    <property type="match status" value="1"/>
</dbReference>
<dbReference type="STRING" id="578458.D8QIX3"/>
<feature type="region of interest" description="Disordered" evidence="2">
    <location>
        <begin position="461"/>
        <end position="558"/>
    </location>
</feature>
<dbReference type="CDD" id="cd00027">
    <property type="entry name" value="BRCT"/>
    <property type="match status" value="1"/>
</dbReference>
<protein>
    <recommendedName>
        <fullName evidence="3">BRCT domain-containing protein</fullName>
    </recommendedName>
</protein>
<dbReference type="PANTHER" id="PTHR13561:SF20">
    <property type="entry name" value="DNA TOPOISOMERASE 2-BINDING PROTEIN 1"/>
    <property type="match status" value="1"/>
</dbReference>
<feature type="domain" description="BRCT" evidence="3">
    <location>
        <begin position="558"/>
        <end position="644"/>
    </location>
</feature>
<dbReference type="EMBL" id="GL377313">
    <property type="protein sequence ID" value="EFI92303.1"/>
    <property type="molecule type" value="Genomic_DNA"/>
</dbReference>
<accession>D8QIX3</accession>
<dbReference type="OMA" id="LKPRGFE"/>
<dbReference type="InterPro" id="IPR036420">
    <property type="entry name" value="BRCT_dom_sf"/>
</dbReference>
<feature type="domain" description="BRCT" evidence="3">
    <location>
        <begin position="676"/>
        <end position="724"/>
    </location>
</feature>
<dbReference type="OrthoDB" id="251770at2759"/>
<feature type="region of interest" description="Disordered" evidence="2">
    <location>
        <begin position="353"/>
        <end position="427"/>
    </location>
</feature>
<dbReference type="GeneID" id="9597084"/>
<feature type="region of interest" description="Disordered" evidence="2">
    <location>
        <begin position="230"/>
        <end position="325"/>
    </location>
</feature>
<dbReference type="PROSITE" id="PS50172">
    <property type="entry name" value="BRCT"/>
    <property type="match status" value="4"/>
</dbReference>
<evidence type="ECO:0000256" key="2">
    <source>
        <dbReference type="SAM" id="MobiDB-lite"/>
    </source>
</evidence>
<dbReference type="Pfam" id="PF12738">
    <property type="entry name" value="PTCB-BRCT"/>
    <property type="match status" value="2"/>
</dbReference>
<dbReference type="Pfam" id="PF00533">
    <property type="entry name" value="BRCT"/>
    <property type="match status" value="1"/>
</dbReference>
<sequence length="1033" mass="111455">MTDTCPRPFAGMVFCATGTLDKMSLFKKATELGAKSTHAFTDKVTHLIASGHGGAKYNCALERRIPILKPTYVTENYEVWLRGDDVDAVGSIDDHRHPIFDGVVVCVSGIDDIDRRVEINKLVNAHGGSFRKELQRPVDVTHLLCAGGETHPSAGGEAHQCAGDGPHPCANGETTSKTPYEPTDKMHYAERFNQRGETDIRLVWEEWFWDCLAFGGHFDEERYLVKRHPRPERRRRPVEAAPQPSVPDTTTTPHQSQPAPATERAYTERAYTARAYTDLSRRPTTNKDDRVPTDRKDDRVPTDRKDDRVPADRKDDDAELSDEETGRVNTNFTALCIWESLLKVRGYTIDNNRMVRSPGKAGSSSTGKAGSSTGKAREEQPSTTGSATTISSATKTSKQQIQRRTTGEDSDIDMDDGHGEVAGGSGGVAGGSVLSTLRGFRKQNSFVVGKEPARVVGREPARVAAGSFSKRASESSFSRRDSSFSRRDSAFSRRDSASSTRPSTPEVQKPVASGSQERVASGSQQPIASDSQQPIASGSQPTTSASRPRKSTNFSAGKSPNFFAGKRFALIGEADSPAVRSALAGAGGLMCAELDAEADFMIVRLADLGRVVGLSHARDRLRTECWVEKCICEKRICEPGEHLTFAPLNPRLFPIKDTSRIVLSFSGLDEAEACWIRRLLRAIGVTHAPTFTRRTTHLLCPSREGKKFEKAPEWGIEVVGMEWLHAIAREGRVPGKVSASGSAIGKGKGKGRMGDDITSETTNIPVAGSRAQAMSTPLFRNGSFGTPELLIPTPNDSFGQPNLLIPTSDAPSNAPGASTSNADVSTVNADNGHVSSSATPSPMKVGGSYSLGHIPSPAKSTTESPEEPPDTSPAKLTSPFGSPSKNRSPMRRKRSSGSLSPAKMAPGLQASIATLLGNGKRGAEAEGGPRKRPRPEFRARAAAAGTPSPPPEESYAPLEMGEEQSLRVVYADVVEREREEREREERERERERERRALGARAEAVMKGAAGAVKVAKSKPVGANSRKRVSAGGR</sequence>
<feature type="compositionally biased region" description="Basic and acidic residues" evidence="2">
    <location>
        <begin position="973"/>
        <end position="996"/>
    </location>
</feature>
<feature type="compositionally biased region" description="Polar residues" evidence="2">
    <location>
        <begin position="513"/>
        <end position="558"/>
    </location>
</feature>
<evidence type="ECO:0000256" key="1">
    <source>
        <dbReference type="ARBA" id="ARBA00022737"/>
    </source>
</evidence>
<evidence type="ECO:0000259" key="3">
    <source>
        <dbReference type="PROSITE" id="PS50172"/>
    </source>
</evidence>